<dbReference type="SUPFAM" id="SSF53850">
    <property type="entry name" value="Periplasmic binding protein-like II"/>
    <property type="match status" value="1"/>
</dbReference>
<dbReference type="InterPro" id="IPR004872">
    <property type="entry name" value="Lipoprotein_NlpA"/>
</dbReference>
<sequence>MATPLPTEQAPTHTEPAPGAAAHLDERPAPRRRRRVPIAASAFVLASSFLLGACADEGEADAVTLGVADREASQWDVFEEQAEAAGLAVEITSFSGHDAPNDAVAQGDLDANQFQHLQYLATYNVGAGEELVPVGSTEIVPLAVYWQDHDSLDGIEGEEVAIPNDPANQARALNLLAQLDLVELSGDPLEPVPADVDEDASEVSIVAVDAAQTPVVYQEGRPAIITNNFLGRAGISPDEAVAEDDPEDPRAEPYINVVVTTADKADDPRLQQIVELWHTDEVQAAVAEESGGTSVPVRREPEELREILERLERQVADEG</sequence>
<gene>
    <name evidence="8" type="ORF">HMPREF9719_01203</name>
</gene>
<dbReference type="AlphaFoldDB" id="K0YFC9"/>
<dbReference type="PATRIC" id="fig|883169.3.peg.1160"/>
<evidence type="ECO:0000256" key="3">
    <source>
        <dbReference type="ARBA" id="ARBA00022729"/>
    </source>
</evidence>
<dbReference type="Pfam" id="PF03180">
    <property type="entry name" value="Lipoprotein_9"/>
    <property type="match status" value="1"/>
</dbReference>
<evidence type="ECO:0000256" key="2">
    <source>
        <dbReference type="ARBA" id="ARBA00008973"/>
    </source>
</evidence>
<keyword evidence="3" id="KW-0732">Signal</keyword>
<proteinExistence type="inferred from homology"/>
<comment type="subcellular location">
    <subcellularLocation>
        <location evidence="1">Membrane</location>
        <topology evidence="1">Lipid-anchor</topology>
    </subcellularLocation>
</comment>
<keyword evidence="4" id="KW-0472">Membrane</keyword>
<evidence type="ECO:0000256" key="4">
    <source>
        <dbReference type="ARBA" id="ARBA00023136"/>
    </source>
</evidence>
<evidence type="ECO:0000313" key="9">
    <source>
        <dbReference type="Proteomes" id="UP000006078"/>
    </source>
</evidence>
<keyword evidence="5" id="KW-0564">Palmitate</keyword>
<dbReference type="HOGENOM" id="CLU_067080_1_1_11"/>
<dbReference type="OrthoDB" id="9812878at2"/>
<evidence type="ECO:0000256" key="7">
    <source>
        <dbReference type="SAM" id="MobiDB-lite"/>
    </source>
</evidence>
<evidence type="ECO:0000256" key="1">
    <source>
        <dbReference type="ARBA" id="ARBA00004635"/>
    </source>
</evidence>
<dbReference type="Proteomes" id="UP000006078">
    <property type="component" value="Unassembled WGS sequence"/>
</dbReference>
<feature type="region of interest" description="Disordered" evidence="7">
    <location>
        <begin position="1"/>
        <end position="30"/>
    </location>
</feature>
<evidence type="ECO:0000256" key="6">
    <source>
        <dbReference type="ARBA" id="ARBA00023288"/>
    </source>
</evidence>
<dbReference type="RefSeq" id="WP_004601093.1">
    <property type="nucleotide sequence ID" value="NZ_HF541867.1"/>
</dbReference>
<reference evidence="8 9" key="1">
    <citation type="submission" date="2012-08" db="EMBL/GenBank/DDBJ databases">
        <title>The Genome Sequence of Turicella otitidis ATCC 51513.</title>
        <authorList>
            <consortium name="The Broad Institute Genome Sequencing Platform"/>
            <person name="Earl A."/>
            <person name="Ward D."/>
            <person name="Feldgarden M."/>
            <person name="Gevers D."/>
            <person name="Huys G."/>
            <person name="Walker B."/>
            <person name="Young S.K."/>
            <person name="Zeng Q."/>
            <person name="Gargeya S."/>
            <person name="Fitzgerald M."/>
            <person name="Haas B."/>
            <person name="Abouelleil A."/>
            <person name="Alvarado L."/>
            <person name="Arachchi H.M."/>
            <person name="Berlin A.M."/>
            <person name="Chapman S.B."/>
            <person name="Goldberg J."/>
            <person name="Griggs A."/>
            <person name="Gujja S."/>
            <person name="Hansen M."/>
            <person name="Howarth C."/>
            <person name="Imamovic A."/>
            <person name="Larimer J."/>
            <person name="McCowen C."/>
            <person name="Montmayeur A."/>
            <person name="Murphy C."/>
            <person name="Neiman D."/>
            <person name="Pearson M."/>
            <person name="Priest M."/>
            <person name="Roberts A."/>
            <person name="Saif S."/>
            <person name="Shea T."/>
            <person name="Sisk P."/>
            <person name="Sykes S."/>
            <person name="Wortman J."/>
            <person name="Nusbaum C."/>
            <person name="Birren B."/>
        </authorList>
    </citation>
    <scope>NUCLEOTIDE SEQUENCE [LARGE SCALE GENOMIC DNA]</scope>
    <source>
        <strain evidence="8 9">ATCC 51513</strain>
    </source>
</reference>
<dbReference type="STRING" id="29321.AAV33_07440"/>
<keyword evidence="9" id="KW-1185">Reference proteome</keyword>
<organism evidence="8 9">
    <name type="scientific">Corynebacterium otitidis ATCC 51513</name>
    <dbReference type="NCBI Taxonomy" id="883169"/>
    <lineage>
        <taxon>Bacteria</taxon>
        <taxon>Bacillati</taxon>
        <taxon>Actinomycetota</taxon>
        <taxon>Actinomycetes</taxon>
        <taxon>Mycobacteriales</taxon>
        <taxon>Corynebacteriaceae</taxon>
        <taxon>Corynebacterium</taxon>
    </lineage>
</organism>
<dbReference type="EMBL" id="AHAE01000055">
    <property type="protein sequence ID" value="EJZ81863.1"/>
    <property type="molecule type" value="Genomic_DNA"/>
</dbReference>
<name>K0YFC9_9CORY</name>
<accession>K0YFC9</accession>
<dbReference type="eggNOG" id="COG1464">
    <property type="taxonomic scope" value="Bacteria"/>
</dbReference>
<evidence type="ECO:0000313" key="8">
    <source>
        <dbReference type="EMBL" id="EJZ81863.1"/>
    </source>
</evidence>
<keyword evidence="6 8" id="KW-0449">Lipoprotein</keyword>
<dbReference type="Gene3D" id="3.40.190.10">
    <property type="entry name" value="Periplasmic binding protein-like II"/>
    <property type="match status" value="2"/>
</dbReference>
<protein>
    <submittedName>
        <fullName evidence="8">YaeC family lipoprotein</fullName>
    </submittedName>
</protein>
<dbReference type="PANTHER" id="PTHR30429:SF3">
    <property type="entry name" value="LIPOPROTEIN"/>
    <property type="match status" value="1"/>
</dbReference>
<dbReference type="PANTHER" id="PTHR30429">
    <property type="entry name" value="D-METHIONINE-BINDING LIPOPROTEIN METQ"/>
    <property type="match status" value="1"/>
</dbReference>
<comment type="similarity">
    <text evidence="2">Belongs to the NlpA lipoprotein family.</text>
</comment>
<dbReference type="GO" id="GO:0016020">
    <property type="term" value="C:membrane"/>
    <property type="evidence" value="ECO:0007669"/>
    <property type="project" value="UniProtKB-SubCell"/>
</dbReference>
<evidence type="ECO:0000256" key="5">
    <source>
        <dbReference type="ARBA" id="ARBA00023139"/>
    </source>
</evidence>
<comment type="caution">
    <text evidence="8">The sequence shown here is derived from an EMBL/GenBank/DDBJ whole genome shotgun (WGS) entry which is preliminary data.</text>
</comment>